<evidence type="ECO:0000256" key="1">
    <source>
        <dbReference type="SAM" id="Coils"/>
    </source>
</evidence>
<gene>
    <name evidence="4" type="ORF">SDRG_15143</name>
</gene>
<feature type="coiled-coil region" evidence="1">
    <location>
        <begin position="230"/>
        <end position="293"/>
    </location>
</feature>
<dbReference type="PROSITE" id="PS50006">
    <property type="entry name" value="FHA_DOMAIN"/>
    <property type="match status" value="1"/>
</dbReference>
<dbReference type="AlphaFoldDB" id="T0PNQ0"/>
<dbReference type="SUPFAM" id="SSF49879">
    <property type="entry name" value="SMAD/FHA domain"/>
    <property type="match status" value="1"/>
</dbReference>
<proteinExistence type="predicted"/>
<dbReference type="RefSeq" id="XP_008619529.1">
    <property type="nucleotide sequence ID" value="XM_008621307.1"/>
</dbReference>
<feature type="region of interest" description="Disordered" evidence="2">
    <location>
        <begin position="140"/>
        <end position="221"/>
    </location>
</feature>
<evidence type="ECO:0000313" key="4">
    <source>
        <dbReference type="EMBL" id="EQC27029.1"/>
    </source>
</evidence>
<dbReference type="InParanoid" id="T0PNQ0"/>
<feature type="region of interest" description="Disordered" evidence="2">
    <location>
        <begin position="483"/>
        <end position="600"/>
    </location>
</feature>
<dbReference type="Gene3D" id="2.60.200.20">
    <property type="match status" value="1"/>
</dbReference>
<dbReference type="VEuPathDB" id="FungiDB:SDRG_15143"/>
<evidence type="ECO:0000259" key="3">
    <source>
        <dbReference type="PROSITE" id="PS50006"/>
    </source>
</evidence>
<dbReference type="CDD" id="cd22677">
    <property type="entry name" value="FHA_Kanadaptin"/>
    <property type="match status" value="1"/>
</dbReference>
<protein>
    <recommendedName>
        <fullName evidence="3">FHA domain-containing protein</fullName>
    </recommendedName>
</protein>
<sequence length="600" mass="65227">MTAYVPPEWADGGQNVHGLSLEVIKSGVILDTVALDAKPFFVVGRMEPLCDLVLQHPSVSRTHAALQFNADGTLFVVDLKSTHGTHVNKQRLPPSEYTQLYVGDVVVFGESTRIYTILGPPELMPGEYNSTNLEKLRASLTEKKRPPKQPSACDDGISWGFGEDAEEEDDDADHDDSSDDEAGDTRRQPTAKTARQESLPDYLRDRKDVSGPYVSSVTKESISAKDTALYTRLQARMQKMENLRTESERIRAKQGMGLTDGQQAALDKNEARIAQLQEDIQTIEATLQAKQTQRLSQKAQLEAKKEASATKAATKAKASTMYNDDDDDDFYDRTKAHATKKHVPLSAAPRVLTADSIRANVRALTHQLETIQAQYLKNEAAAATTTSTDADDSLDAYLQASNAALVADQRTKLQAETTRLQALIEEQEKLLAIATPALDKVVEKPPPVVAFAPDAESTSVAAPVAPAVAEQVAAPVAVTEPAADPQLPARPSTPPINAPVPIETHGDPAFHLREMSERTLTPPEEPVRTVRSLEPEGASQKKRPVPSTEPKAKPKRQRPNAAKAAKVFDDGVLEGGESVWQPPANQTGDGRTALNDKYGY</sequence>
<evidence type="ECO:0000256" key="2">
    <source>
        <dbReference type="SAM" id="MobiDB-lite"/>
    </source>
</evidence>
<name>T0PNQ0_SAPDV</name>
<feature type="compositionally biased region" description="Acidic residues" evidence="2">
    <location>
        <begin position="163"/>
        <end position="182"/>
    </location>
</feature>
<dbReference type="EMBL" id="JH767216">
    <property type="protein sequence ID" value="EQC27029.1"/>
    <property type="molecule type" value="Genomic_DNA"/>
</dbReference>
<feature type="domain" description="FHA" evidence="3">
    <location>
        <begin position="41"/>
        <end position="92"/>
    </location>
</feature>
<dbReference type="InterPro" id="IPR008984">
    <property type="entry name" value="SMAD_FHA_dom_sf"/>
</dbReference>
<reference evidence="4 5" key="1">
    <citation type="submission" date="2012-04" db="EMBL/GenBank/DDBJ databases">
        <title>The Genome Sequence of Saprolegnia declina VS20.</title>
        <authorList>
            <consortium name="The Broad Institute Genome Sequencing Platform"/>
            <person name="Russ C."/>
            <person name="Nusbaum C."/>
            <person name="Tyler B."/>
            <person name="van West P."/>
            <person name="Dieguez-Uribeondo J."/>
            <person name="de Bruijn I."/>
            <person name="Tripathy S."/>
            <person name="Jiang R."/>
            <person name="Young S.K."/>
            <person name="Zeng Q."/>
            <person name="Gargeya S."/>
            <person name="Fitzgerald M."/>
            <person name="Haas B."/>
            <person name="Abouelleil A."/>
            <person name="Alvarado L."/>
            <person name="Arachchi H.M."/>
            <person name="Berlin A."/>
            <person name="Chapman S.B."/>
            <person name="Goldberg J."/>
            <person name="Griggs A."/>
            <person name="Gujja S."/>
            <person name="Hansen M."/>
            <person name="Howarth C."/>
            <person name="Imamovic A."/>
            <person name="Larimer J."/>
            <person name="McCowen C."/>
            <person name="Montmayeur A."/>
            <person name="Murphy C."/>
            <person name="Neiman D."/>
            <person name="Pearson M."/>
            <person name="Priest M."/>
            <person name="Roberts A."/>
            <person name="Saif S."/>
            <person name="Shea T."/>
            <person name="Sisk P."/>
            <person name="Sykes S."/>
            <person name="Wortman J."/>
            <person name="Nusbaum C."/>
            <person name="Birren B."/>
        </authorList>
    </citation>
    <scope>NUCLEOTIDE SEQUENCE [LARGE SCALE GENOMIC DNA]</scope>
    <source>
        <strain evidence="4 5">VS20</strain>
    </source>
</reference>
<dbReference type="Proteomes" id="UP000030762">
    <property type="component" value="Unassembled WGS sequence"/>
</dbReference>
<dbReference type="OMA" id="IHSTHGC"/>
<dbReference type="eggNOG" id="KOG1881">
    <property type="taxonomic scope" value="Eukaryota"/>
</dbReference>
<keyword evidence="5" id="KW-1185">Reference proteome</keyword>
<dbReference type="Pfam" id="PF00498">
    <property type="entry name" value="FHA"/>
    <property type="match status" value="1"/>
</dbReference>
<dbReference type="SMART" id="SM00240">
    <property type="entry name" value="FHA"/>
    <property type="match status" value="1"/>
</dbReference>
<feature type="compositionally biased region" description="Basic and acidic residues" evidence="2">
    <location>
        <begin position="504"/>
        <end position="517"/>
    </location>
</feature>
<organism evidence="4 5">
    <name type="scientific">Saprolegnia diclina (strain VS20)</name>
    <dbReference type="NCBI Taxonomy" id="1156394"/>
    <lineage>
        <taxon>Eukaryota</taxon>
        <taxon>Sar</taxon>
        <taxon>Stramenopiles</taxon>
        <taxon>Oomycota</taxon>
        <taxon>Saprolegniomycetes</taxon>
        <taxon>Saprolegniales</taxon>
        <taxon>Saprolegniaceae</taxon>
        <taxon>Saprolegnia</taxon>
    </lineage>
</organism>
<dbReference type="OrthoDB" id="444265at2759"/>
<dbReference type="InterPro" id="IPR050923">
    <property type="entry name" value="Cell_Proc_Reg/RNA_Proc"/>
</dbReference>
<dbReference type="InterPro" id="IPR000253">
    <property type="entry name" value="FHA_dom"/>
</dbReference>
<evidence type="ECO:0000313" key="5">
    <source>
        <dbReference type="Proteomes" id="UP000030762"/>
    </source>
</evidence>
<feature type="compositionally biased region" description="Basic and acidic residues" evidence="2">
    <location>
        <begin position="525"/>
        <end position="534"/>
    </location>
</feature>
<dbReference type="PANTHER" id="PTHR23308">
    <property type="entry name" value="NUCLEAR INHIBITOR OF PROTEIN PHOSPHATASE-1"/>
    <property type="match status" value="1"/>
</dbReference>
<dbReference type="GeneID" id="19955870"/>
<accession>T0PNQ0</accession>
<keyword evidence="1" id="KW-0175">Coiled coil</keyword>